<dbReference type="Gene3D" id="1.25.40.10">
    <property type="entry name" value="Tetratricopeptide repeat domain"/>
    <property type="match status" value="1"/>
</dbReference>
<dbReference type="FunFam" id="2.60.120.330:FF:000004">
    <property type="entry name" value="aspartyl/asparaginyl beta-hydroxylase isoform X2"/>
    <property type="match status" value="1"/>
</dbReference>
<keyword evidence="4 11" id="KW-0812">Transmembrane</keyword>
<keyword evidence="8" id="KW-0325">Glycoprotein</keyword>
<keyword evidence="5 11" id="KW-1133">Transmembrane helix</keyword>
<feature type="compositionally biased region" description="Acidic residues" evidence="10">
    <location>
        <begin position="189"/>
        <end position="215"/>
    </location>
</feature>
<feature type="domain" description="Aspartyl/asparaginy/proline hydroxylase" evidence="12">
    <location>
        <begin position="500"/>
        <end position="654"/>
    </location>
</feature>
<evidence type="ECO:0000256" key="2">
    <source>
        <dbReference type="ARBA" id="ARBA00007730"/>
    </source>
</evidence>
<evidence type="ECO:0000256" key="3">
    <source>
        <dbReference type="ARBA" id="ARBA00022553"/>
    </source>
</evidence>
<evidence type="ECO:0000256" key="11">
    <source>
        <dbReference type="SAM" id="Phobius"/>
    </source>
</evidence>
<feature type="compositionally biased region" description="Basic and acidic residues" evidence="10">
    <location>
        <begin position="217"/>
        <end position="234"/>
    </location>
</feature>
<feature type="domain" description="Aspartyl beta-hydroxylase/Triadin" evidence="13">
    <location>
        <begin position="37"/>
        <end position="75"/>
    </location>
</feature>
<sequence length="667" mass="75120">MAPRKNFRNQAKKEVKPAAVVNKNGVKAEATVAASGGGFSGTKIFTWFMVLALLGVWSSVAVVWFDLVDYDNVIGLKERPVSVLLREAKEESAVKEPDAVPPPDDDDVDGSQNTDVESEIQAAVPLPPISDDFIPDDSRDEATHPYEDENNAIDTKGELVEKAQPQQTVEESKQYNNQAGSLETKETEVESVPEPEADVESVPEPEADVEPEVESVPELKENAEDQPKDKLQEKAKKKKPKLLNKFEKTIKMEIDAAEKLRKKGKMEEAVRAFETLVLQYPQSPRCRYGKALAEDGLAEKMLSNDMLQKAIGTYKEASELPNATPDLIKATLKKRAERQQFLGRMRGALATLEKLVQIFPEDVALKNDLGVAHLLIGDNKGAKRIYEEVLATAPSDGFAKVHYGFILKSENKIAESIPFLRDGLESGDPGTDDGRFYFHLGDALQRMGDDSAYKWYERGHLRGHFASVWQRSLYNVDGLKAQPWWTPKDTGYMDLVKTLERNWRIIRDEAQSVMDKTTGLFVPEEENLREKGEWGQFTLWQQGKKAGESCRSVPKTCGLLERYPEATGCKRGQIKFSVMQPGTHVWPHTGPTNCRLRMHLGLVIPKTGCKIRCTNDTRAWEEGKVLIFDDSFEHEVWQDADSYRLIFIVDVWHPELTQYQRQTLSPI</sequence>
<protein>
    <submittedName>
        <fullName evidence="14">Aspartate beta-hydroxylase</fullName>
    </submittedName>
</protein>
<dbReference type="SUPFAM" id="SSF48452">
    <property type="entry name" value="TPR-like"/>
    <property type="match status" value="1"/>
</dbReference>
<dbReference type="InterPro" id="IPR039038">
    <property type="entry name" value="ASPH"/>
</dbReference>
<dbReference type="PANTHER" id="PTHR12366">
    <property type="entry name" value="ASPARTYL/ASPARAGINYL BETA-HYDROXYLASE"/>
    <property type="match status" value="1"/>
</dbReference>
<dbReference type="GeneTree" id="ENSGT00940000156304"/>
<dbReference type="SUPFAM" id="SSF51197">
    <property type="entry name" value="Clavaminate synthase-like"/>
    <property type="match status" value="1"/>
</dbReference>
<accession>A0A674AP23</accession>
<reference evidence="14" key="2">
    <citation type="submission" date="2025-09" db="UniProtKB">
        <authorList>
            <consortium name="Ensembl"/>
        </authorList>
    </citation>
    <scope>IDENTIFICATION</scope>
</reference>
<organism evidence="14 15">
    <name type="scientific">Salmo trutta</name>
    <name type="common">Brown trout</name>
    <dbReference type="NCBI Taxonomy" id="8032"/>
    <lineage>
        <taxon>Eukaryota</taxon>
        <taxon>Metazoa</taxon>
        <taxon>Chordata</taxon>
        <taxon>Craniata</taxon>
        <taxon>Vertebrata</taxon>
        <taxon>Euteleostomi</taxon>
        <taxon>Actinopterygii</taxon>
        <taxon>Neopterygii</taxon>
        <taxon>Teleostei</taxon>
        <taxon>Protacanthopterygii</taxon>
        <taxon>Salmoniformes</taxon>
        <taxon>Salmonidae</taxon>
        <taxon>Salmoninae</taxon>
        <taxon>Salmo</taxon>
    </lineage>
</organism>
<comment type="similarity">
    <text evidence="2">Belongs to the aspartyl/asparaginyl beta-hydroxylase family.</text>
</comment>
<dbReference type="InterPro" id="IPR011990">
    <property type="entry name" value="TPR-like_helical_dom_sf"/>
</dbReference>
<evidence type="ECO:0000256" key="9">
    <source>
        <dbReference type="ARBA" id="ARBA00037847"/>
    </source>
</evidence>
<dbReference type="Pfam" id="PF13174">
    <property type="entry name" value="TPR_6"/>
    <property type="match status" value="1"/>
</dbReference>
<feature type="transmembrane region" description="Helical" evidence="11">
    <location>
        <begin position="44"/>
        <end position="65"/>
    </location>
</feature>
<evidence type="ECO:0000256" key="4">
    <source>
        <dbReference type="ARBA" id="ARBA00022692"/>
    </source>
</evidence>
<evidence type="ECO:0000256" key="8">
    <source>
        <dbReference type="ARBA" id="ARBA00023180"/>
    </source>
</evidence>
<keyword evidence="3" id="KW-0597">Phosphoprotein</keyword>
<dbReference type="GO" id="GO:0062101">
    <property type="term" value="F:peptidyl-aspartic acid 3-dioxygenase activity"/>
    <property type="evidence" value="ECO:0007669"/>
    <property type="project" value="InterPro"/>
</dbReference>
<dbReference type="InterPro" id="IPR007803">
    <property type="entry name" value="Asp/Arg/Pro-Hydrxlase"/>
</dbReference>
<evidence type="ECO:0000256" key="10">
    <source>
        <dbReference type="SAM" id="MobiDB-lite"/>
    </source>
</evidence>
<proteinExistence type="inferred from homology"/>
<dbReference type="Pfam" id="PF14559">
    <property type="entry name" value="TPR_19"/>
    <property type="match status" value="1"/>
</dbReference>
<dbReference type="GO" id="GO:0005783">
    <property type="term" value="C:endoplasmic reticulum"/>
    <property type="evidence" value="ECO:0007669"/>
    <property type="project" value="TreeGrafter"/>
</dbReference>
<dbReference type="Proteomes" id="UP000472277">
    <property type="component" value="Chromosome 2"/>
</dbReference>
<feature type="region of interest" description="Disordered" evidence="10">
    <location>
        <begin position="90"/>
        <end position="237"/>
    </location>
</feature>
<comment type="subcellular location">
    <subcellularLocation>
        <location evidence="9">Endomembrane system</location>
        <topology evidence="9">Single-pass membrane protein</topology>
    </subcellularLocation>
    <subcellularLocation>
        <location evidence="1">Membrane</location>
        <topology evidence="1">Single-pass type II membrane protein</topology>
    </subcellularLocation>
</comment>
<evidence type="ECO:0000256" key="7">
    <source>
        <dbReference type="ARBA" id="ARBA00023157"/>
    </source>
</evidence>
<keyword evidence="7" id="KW-1015">Disulfide bond</keyword>
<dbReference type="Pfam" id="PF05279">
    <property type="entry name" value="Asp-B-Hydro_N"/>
    <property type="match status" value="1"/>
</dbReference>
<dbReference type="InterPro" id="IPR027443">
    <property type="entry name" value="IPNS-like_sf"/>
</dbReference>
<gene>
    <name evidence="14" type="primary">LOC115150347</name>
</gene>
<evidence type="ECO:0000313" key="14">
    <source>
        <dbReference type="Ensembl" id="ENSSTUP00000061038.1"/>
    </source>
</evidence>
<dbReference type="PANTHER" id="PTHR12366:SF33">
    <property type="entry name" value="ASPARTYL_ASPARAGINYL BETA-HYDROXYLASE"/>
    <property type="match status" value="1"/>
</dbReference>
<evidence type="ECO:0000259" key="13">
    <source>
        <dbReference type="Pfam" id="PF05279"/>
    </source>
</evidence>
<dbReference type="AlphaFoldDB" id="A0A674AP23"/>
<dbReference type="Gene3D" id="2.60.120.330">
    <property type="entry name" value="B-lactam Antibiotic, Isopenicillin N Synthase, Chain"/>
    <property type="match status" value="1"/>
</dbReference>
<evidence type="ECO:0000259" key="12">
    <source>
        <dbReference type="Pfam" id="PF05118"/>
    </source>
</evidence>
<keyword evidence="15" id="KW-1185">Reference proteome</keyword>
<evidence type="ECO:0000313" key="15">
    <source>
        <dbReference type="Proteomes" id="UP000472277"/>
    </source>
</evidence>
<feature type="compositionally biased region" description="Basic and acidic residues" evidence="10">
    <location>
        <begin position="136"/>
        <end position="147"/>
    </location>
</feature>
<name>A0A674AP23_SALTR</name>
<evidence type="ECO:0000256" key="5">
    <source>
        <dbReference type="ARBA" id="ARBA00022989"/>
    </source>
</evidence>
<dbReference type="Pfam" id="PF05118">
    <property type="entry name" value="Asp_Arg_Hydrox"/>
    <property type="match status" value="1"/>
</dbReference>
<evidence type="ECO:0000256" key="1">
    <source>
        <dbReference type="ARBA" id="ARBA00004606"/>
    </source>
</evidence>
<evidence type="ECO:0000256" key="6">
    <source>
        <dbReference type="ARBA" id="ARBA00023136"/>
    </source>
</evidence>
<dbReference type="InterPro" id="IPR007943">
    <property type="entry name" value="Asp-B-hydro/Triadin_dom"/>
</dbReference>
<dbReference type="Ensembl" id="ENSSTUT00000064405.1">
    <property type="protein sequence ID" value="ENSSTUP00000061038.1"/>
    <property type="gene ID" value="ENSSTUG00000024035.1"/>
</dbReference>
<dbReference type="GO" id="GO:0016020">
    <property type="term" value="C:membrane"/>
    <property type="evidence" value="ECO:0007669"/>
    <property type="project" value="UniProtKB-SubCell"/>
</dbReference>
<feature type="compositionally biased region" description="Polar residues" evidence="10">
    <location>
        <begin position="164"/>
        <end position="181"/>
    </location>
</feature>
<keyword evidence="6 11" id="KW-0472">Membrane</keyword>
<dbReference type="InterPro" id="IPR019734">
    <property type="entry name" value="TPR_rpt"/>
</dbReference>
<reference evidence="14" key="1">
    <citation type="submission" date="2025-08" db="UniProtKB">
        <authorList>
            <consortium name="Ensembl"/>
        </authorList>
    </citation>
    <scope>IDENTIFICATION</scope>
</reference>